<proteinExistence type="inferred from homology"/>
<evidence type="ECO:0000313" key="7">
    <source>
        <dbReference type="Proteomes" id="UP000007110"/>
    </source>
</evidence>
<name>A0A7M7NB25_STRPU</name>
<dbReference type="GeneID" id="756410"/>
<organism evidence="6 7">
    <name type="scientific">Strongylocentrotus purpuratus</name>
    <name type="common">Purple sea urchin</name>
    <dbReference type="NCBI Taxonomy" id="7668"/>
    <lineage>
        <taxon>Eukaryota</taxon>
        <taxon>Metazoa</taxon>
        <taxon>Echinodermata</taxon>
        <taxon>Eleutherozoa</taxon>
        <taxon>Echinozoa</taxon>
        <taxon>Echinoidea</taxon>
        <taxon>Euechinoidea</taxon>
        <taxon>Echinacea</taxon>
        <taxon>Camarodonta</taxon>
        <taxon>Echinidea</taxon>
        <taxon>Strongylocentrotidae</taxon>
        <taxon>Strongylocentrotus</taxon>
    </lineage>
</organism>
<evidence type="ECO:0000256" key="3">
    <source>
        <dbReference type="ARBA" id="ARBA00019956"/>
    </source>
</evidence>
<dbReference type="FunFam" id="2.60.120.260:FF:000070">
    <property type="entry name" value="Nuclear receptor 2C2-associated protein"/>
    <property type="match status" value="1"/>
</dbReference>
<evidence type="ECO:0000259" key="5">
    <source>
        <dbReference type="Pfam" id="PF00754"/>
    </source>
</evidence>
<evidence type="ECO:0000256" key="1">
    <source>
        <dbReference type="ARBA" id="ARBA00004123"/>
    </source>
</evidence>
<sequence>MAASIVQSAVGTRVSSVLNRDVKQFGKKFLFDNNEETCWNSDQGTPQWASIELQEPHQCTELHLQFQGGFASKTCWVEGSLPGERPKKLMDFYPQDDNTLQIFQFPPGCSASSYLKIVFAESTDFFGRITLYKLDILGIPS</sequence>
<reference evidence="7" key="1">
    <citation type="submission" date="2015-02" db="EMBL/GenBank/DDBJ databases">
        <title>Genome sequencing for Strongylocentrotus purpuratus.</title>
        <authorList>
            <person name="Murali S."/>
            <person name="Liu Y."/>
            <person name="Vee V."/>
            <person name="English A."/>
            <person name="Wang M."/>
            <person name="Skinner E."/>
            <person name="Han Y."/>
            <person name="Muzny D.M."/>
            <person name="Worley K.C."/>
            <person name="Gibbs R.A."/>
        </authorList>
    </citation>
    <scope>NUCLEOTIDE SEQUENCE</scope>
</reference>
<keyword evidence="4" id="KW-0539">Nucleus</keyword>
<dbReference type="InterPro" id="IPR000421">
    <property type="entry name" value="FA58C"/>
</dbReference>
<dbReference type="Gene3D" id="2.60.120.260">
    <property type="entry name" value="Galactose-binding domain-like"/>
    <property type="match status" value="1"/>
</dbReference>
<dbReference type="OMA" id="FFGRITV"/>
<keyword evidence="7" id="KW-1185">Reference proteome</keyword>
<comment type="subcellular location">
    <subcellularLocation>
        <location evidence="1">Nucleus</location>
    </subcellularLocation>
</comment>
<dbReference type="OrthoDB" id="10052260at2759"/>
<dbReference type="CTD" id="126382"/>
<feature type="domain" description="F5/8 type C" evidence="5">
    <location>
        <begin position="25"/>
        <end position="121"/>
    </location>
</feature>
<accession>A0A7M7NB25</accession>
<dbReference type="RefSeq" id="XP_030833066.1">
    <property type="nucleotide sequence ID" value="XM_030977206.1"/>
</dbReference>
<dbReference type="InParanoid" id="A0A7M7NB25"/>
<evidence type="ECO:0000256" key="2">
    <source>
        <dbReference type="ARBA" id="ARBA00009556"/>
    </source>
</evidence>
<dbReference type="SUPFAM" id="SSF49785">
    <property type="entry name" value="Galactose-binding domain-like"/>
    <property type="match status" value="1"/>
</dbReference>
<dbReference type="Pfam" id="PF00754">
    <property type="entry name" value="F5_F8_type_C"/>
    <property type="match status" value="1"/>
</dbReference>
<comment type="similarity">
    <text evidence="2">Belongs to the NR2C2AP family.</text>
</comment>
<dbReference type="GO" id="GO:0005634">
    <property type="term" value="C:nucleus"/>
    <property type="evidence" value="ECO:0007669"/>
    <property type="project" value="UniProtKB-SubCell"/>
</dbReference>
<dbReference type="AlphaFoldDB" id="A0A7M7NB25"/>
<reference evidence="6" key="2">
    <citation type="submission" date="2021-01" db="UniProtKB">
        <authorList>
            <consortium name="EnsemblMetazoa"/>
        </authorList>
    </citation>
    <scope>IDENTIFICATION</scope>
</reference>
<dbReference type="InterPro" id="IPR008979">
    <property type="entry name" value="Galactose-bd-like_sf"/>
</dbReference>
<dbReference type="FunCoup" id="A0A7M7NB25">
    <property type="interactions" value="226"/>
</dbReference>
<evidence type="ECO:0000313" key="6">
    <source>
        <dbReference type="EnsemblMetazoa" id="XP_030833066"/>
    </source>
</evidence>
<dbReference type="KEGG" id="spu:756410"/>
<evidence type="ECO:0000256" key="4">
    <source>
        <dbReference type="ARBA" id="ARBA00023242"/>
    </source>
</evidence>
<dbReference type="Proteomes" id="UP000007110">
    <property type="component" value="Unassembled WGS sequence"/>
</dbReference>
<protein>
    <recommendedName>
        <fullName evidence="3">Nuclear receptor 2C2-associated protein</fullName>
    </recommendedName>
</protein>
<dbReference type="EnsemblMetazoa" id="XM_030977206">
    <property type="protein sequence ID" value="XP_030833066"/>
    <property type="gene ID" value="LOC756410"/>
</dbReference>